<protein>
    <submittedName>
        <fullName evidence="2">Uncharacterized protein</fullName>
    </submittedName>
</protein>
<evidence type="ECO:0000313" key="1">
    <source>
        <dbReference type="Proteomes" id="UP000887579"/>
    </source>
</evidence>
<name>A0AC34GB34_9BILA</name>
<dbReference type="WBParaSite" id="ES5_v2.g26872.t1">
    <property type="protein sequence ID" value="ES5_v2.g26872.t1"/>
    <property type="gene ID" value="ES5_v2.g26872"/>
</dbReference>
<organism evidence="1 2">
    <name type="scientific">Panagrolaimus sp. ES5</name>
    <dbReference type="NCBI Taxonomy" id="591445"/>
    <lineage>
        <taxon>Eukaryota</taxon>
        <taxon>Metazoa</taxon>
        <taxon>Ecdysozoa</taxon>
        <taxon>Nematoda</taxon>
        <taxon>Chromadorea</taxon>
        <taxon>Rhabditida</taxon>
        <taxon>Tylenchina</taxon>
        <taxon>Panagrolaimomorpha</taxon>
        <taxon>Panagrolaimoidea</taxon>
        <taxon>Panagrolaimidae</taxon>
        <taxon>Panagrolaimus</taxon>
    </lineage>
</organism>
<reference evidence="2" key="1">
    <citation type="submission" date="2022-11" db="UniProtKB">
        <authorList>
            <consortium name="WormBaseParasite"/>
        </authorList>
    </citation>
    <scope>IDENTIFICATION</scope>
</reference>
<sequence>MKNNLEFKPCASGEFQCKNKRCLPRKLRCDSFDDCGDNSDETDCGEYKCPPNMWPCPNSGHCIPEQQLCDGKSDCADGADEKTCSHNLCPSLGCQAGCRPSTTGGMCTCPTGYKLDERFKRTCSDVNECSEWGYCDQQCQNHRPGFTCSCLGDCFQLQMIHGPERDNNSIRGYCVSKESETMRLFVARREGLYLLNPFSTEEVPKKIASGEFIYGVGFDYGDRKLFWTDRLAHAAFSADIKDNGEIEHIRKLDLKSLIYPRNLAVDWITNNLYIVESGSRRIDISTYNGERRTVLLADGLTLPLDIALDPLHGDMFFSNQFKLEAAAMDGTRRRILVDTHTHQVSGVTVDIPSKRVYWVDPKVDRIETVDYDGNDRRTVASGMI</sequence>
<accession>A0AC34GB34</accession>
<proteinExistence type="predicted"/>
<dbReference type="Proteomes" id="UP000887579">
    <property type="component" value="Unplaced"/>
</dbReference>
<evidence type="ECO:0000313" key="2">
    <source>
        <dbReference type="WBParaSite" id="ES5_v2.g26872.t1"/>
    </source>
</evidence>